<evidence type="ECO:0000313" key="3">
    <source>
        <dbReference type="Proteomes" id="UP000182444"/>
    </source>
</evidence>
<accession>A0A1D8N586</accession>
<organism evidence="2 3">
    <name type="scientific">Yarrowia lipolytica</name>
    <name type="common">Candida lipolytica</name>
    <dbReference type="NCBI Taxonomy" id="4952"/>
    <lineage>
        <taxon>Eukaryota</taxon>
        <taxon>Fungi</taxon>
        <taxon>Dikarya</taxon>
        <taxon>Ascomycota</taxon>
        <taxon>Saccharomycotina</taxon>
        <taxon>Dipodascomycetes</taxon>
        <taxon>Dipodascales</taxon>
        <taxon>Dipodascales incertae sedis</taxon>
        <taxon>Yarrowia</taxon>
    </lineage>
</organism>
<evidence type="ECO:0000313" key="2">
    <source>
        <dbReference type="EMBL" id="AOW00799.1"/>
    </source>
</evidence>
<reference evidence="2 3" key="1">
    <citation type="journal article" date="2016" name="PLoS ONE">
        <title>Sequence Assembly of Yarrowia lipolytica Strain W29/CLIB89 Shows Transposable Element Diversity.</title>
        <authorList>
            <person name="Magnan C."/>
            <person name="Yu J."/>
            <person name="Chang I."/>
            <person name="Jahn E."/>
            <person name="Kanomata Y."/>
            <person name="Wu J."/>
            <person name="Zeller M."/>
            <person name="Oakes M."/>
            <person name="Baldi P."/>
            <person name="Sandmeyer S."/>
        </authorList>
    </citation>
    <scope>NUCLEOTIDE SEQUENCE [LARGE SCALE GENOMIC DNA]</scope>
    <source>
        <strain evidence="3">CLIB89(W29)</strain>
    </source>
</reference>
<protein>
    <recommendedName>
        <fullName evidence="4">Secreted protein</fullName>
    </recommendedName>
</protein>
<dbReference type="RefSeq" id="XP_068137951.1">
    <property type="nucleotide sequence ID" value="XM_068281850.1"/>
</dbReference>
<evidence type="ECO:0008006" key="4">
    <source>
        <dbReference type="Google" id="ProtNLM"/>
    </source>
</evidence>
<dbReference type="EMBL" id="CP017553">
    <property type="protein sequence ID" value="AOW00799.1"/>
    <property type="molecule type" value="Genomic_DNA"/>
</dbReference>
<feature type="chain" id="PRO_5009110330" description="Secreted protein" evidence="1">
    <location>
        <begin position="17"/>
        <end position="113"/>
    </location>
</feature>
<keyword evidence="1" id="KW-0732">Signal</keyword>
<name>A0A1D8N586_YARLL</name>
<dbReference type="AlphaFoldDB" id="A0A1D8N586"/>
<feature type="signal peptide" evidence="1">
    <location>
        <begin position="1"/>
        <end position="16"/>
    </location>
</feature>
<dbReference type="Proteomes" id="UP000182444">
    <property type="component" value="Chromosome 1A"/>
</dbReference>
<sequence>MCLMSLVWAVVSWSTALDTVPSSVERQCRTSSLHSRLHISHQHQLLPFFHQSGFESAARWMNICGSLWASDGTRKMENGSAISLSNLVGISWEWVGLVGTSKGLRMGDIPGHE</sequence>
<gene>
    <name evidence="2" type="ORF">YALI1_A18204g</name>
</gene>
<dbReference type="GeneID" id="94582511"/>
<evidence type="ECO:0000256" key="1">
    <source>
        <dbReference type="SAM" id="SignalP"/>
    </source>
</evidence>
<dbReference type="VEuPathDB" id="FungiDB:YALI1_A18204g"/>
<proteinExistence type="predicted"/>